<reference evidence="2" key="1">
    <citation type="journal article" date="2023" name="G3 (Bethesda)">
        <title>Whole genome assemblies of Zophobas morio and Tenebrio molitor.</title>
        <authorList>
            <person name="Kaur S."/>
            <person name="Stinson S.A."/>
            <person name="diCenzo G.C."/>
        </authorList>
    </citation>
    <scope>NUCLEOTIDE SEQUENCE</scope>
    <source>
        <strain evidence="2">QUZm001</strain>
    </source>
</reference>
<name>A0AA38HL28_9CUCU</name>
<dbReference type="EMBL" id="JALNTZ010000029">
    <property type="protein sequence ID" value="KAJ3639049.1"/>
    <property type="molecule type" value="Genomic_DNA"/>
</dbReference>
<feature type="compositionally biased region" description="Acidic residues" evidence="1">
    <location>
        <begin position="161"/>
        <end position="195"/>
    </location>
</feature>
<protein>
    <submittedName>
        <fullName evidence="2">Uncharacterized protein</fullName>
    </submittedName>
</protein>
<evidence type="ECO:0000313" key="3">
    <source>
        <dbReference type="Proteomes" id="UP001168821"/>
    </source>
</evidence>
<comment type="caution">
    <text evidence="2">The sequence shown here is derived from an EMBL/GenBank/DDBJ whole genome shotgun (WGS) entry which is preliminary data.</text>
</comment>
<gene>
    <name evidence="2" type="ORF">Zmor_009040</name>
</gene>
<keyword evidence="3" id="KW-1185">Reference proteome</keyword>
<evidence type="ECO:0000313" key="2">
    <source>
        <dbReference type="EMBL" id="KAJ3639049.1"/>
    </source>
</evidence>
<proteinExistence type="predicted"/>
<feature type="compositionally biased region" description="Basic and acidic residues" evidence="1">
    <location>
        <begin position="198"/>
        <end position="207"/>
    </location>
</feature>
<accession>A0AA38HL28</accession>
<dbReference type="AlphaFoldDB" id="A0AA38HL28"/>
<feature type="region of interest" description="Disordered" evidence="1">
    <location>
        <begin position="135"/>
        <end position="207"/>
    </location>
</feature>
<evidence type="ECO:0000256" key="1">
    <source>
        <dbReference type="SAM" id="MobiDB-lite"/>
    </source>
</evidence>
<dbReference type="Proteomes" id="UP001168821">
    <property type="component" value="Unassembled WGS sequence"/>
</dbReference>
<organism evidence="2 3">
    <name type="scientific">Zophobas morio</name>
    <dbReference type="NCBI Taxonomy" id="2755281"/>
    <lineage>
        <taxon>Eukaryota</taxon>
        <taxon>Metazoa</taxon>
        <taxon>Ecdysozoa</taxon>
        <taxon>Arthropoda</taxon>
        <taxon>Hexapoda</taxon>
        <taxon>Insecta</taxon>
        <taxon>Pterygota</taxon>
        <taxon>Neoptera</taxon>
        <taxon>Endopterygota</taxon>
        <taxon>Coleoptera</taxon>
        <taxon>Polyphaga</taxon>
        <taxon>Cucujiformia</taxon>
        <taxon>Tenebrionidae</taxon>
        <taxon>Zophobas</taxon>
    </lineage>
</organism>
<sequence>MTSKNMYNPVDEIDGLETVMYNNGMYIRPTKIFDRQTFCFVADNEYSGTFLNVSCVENTIPFVINKDLSKIDSAQSFEFKVTNYTYSSSLEVANVDEDHEIIKNENGEYYVRALTDNPGSLEFDLVRDNGTLQHFSSSNFDESEYDPTDYTVPDEFRDIPDENDDPVIPPDNDDTDPDDPVDPVDPDTDPDDNSTDDIVVKSKNDVR</sequence>